<evidence type="ECO:0000259" key="2">
    <source>
        <dbReference type="Pfam" id="PF04155"/>
    </source>
</evidence>
<sequence length="249" mass="26435">MQKNALGRSDGTEPKYVVVSPEKSSNSAAGGEKEAEGEQAQVPAEQQPLPVAPAAAEAASAENAPTENAAAVPSSGYSGGEPAQAQAVAVQTVEQQQAASESEPTAIGTSNGNNEINDGSSSSTDQQSDAADQPKQQQQMVEQIQSKQRQRMYASKALTPAPGTWGSMCNSAELRQMMDSQMVPGNANASKRRIYELLNRKQFTEGVGGAQRLLDVICANSMFSYRIATDLFCEHTKANVTCFVYQQQP</sequence>
<feature type="domain" description="Ground-like" evidence="2">
    <location>
        <begin position="166"/>
        <end position="245"/>
    </location>
</feature>
<feature type="compositionally biased region" description="Low complexity" evidence="1">
    <location>
        <begin position="81"/>
        <end position="106"/>
    </location>
</feature>
<reference evidence="3 4" key="1">
    <citation type="submission" date="2024-10" db="EMBL/GenBank/DDBJ databases">
        <authorList>
            <person name="Kim D."/>
        </authorList>
    </citation>
    <scope>NUCLEOTIDE SEQUENCE [LARGE SCALE GENOMIC DNA]</scope>
    <source>
        <strain evidence="3">BH-2024</strain>
    </source>
</reference>
<feature type="compositionally biased region" description="Polar residues" evidence="1">
    <location>
        <begin position="107"/>
        <end position="119"/>
    </location>
</feature>
<keyword evidence="4" id="KW-1185">Reference proteome</keyword>
<feature type="region of interest" description="Disordered" evidence="1">
    <location>
        <begin position="1"/>
        <end position="153"/>
    </location>
</feature>
<feature type="compositionally biased region" description="Low complexity" evidence="1">
    <location>
        <begin position="38"/>
        <end position="73"/>
    </location>
</feature>
<proteinExistence type="predicted"/>
<evidence type="ECO:0000256" key="1">
    <source>
        <dbReference type="SAM" id="MobiDB-lite"/>
    </source>
</evidence>
<dbReference type="EMBL" id="JBICBT010000768">
    <property type="protein sequence ID" value="KAL3101661.1"/>
    <property type="molecule type" value="Genomic_DNA"/>
</dbReference>
<dbReference type="InterPro" id="IPR007284">
    <property type="entry name" value="Ground-like_dom"/>
</dbReference>
<feature type="compositionally biased region" description="Polar residues" evidence="1">
    <location>
        <begin position="134"/>
        <end position="147"/>
    </location>
</feature>
<evidence type="ECO:0000313" key="4">
    <source>
        <dbReference type="Proteomes" id="UP001620626"/>
    </source>
</evidence>
<organism evidence="3 4">
    <name type="scientific">Heterodera trifolii</name>
    <dbReference type="NCBI Taxonomy" id="157864"/>
    <lineage>
        <taxon>Eukaryota</taxon>
        <taxon>Metazoa</taxon>
        <taxon>Ecdysozoa</taxon>
        <taxon>Nematoda</taxon>
        <taxon>Chromadorea</taxon>
        <taxon>Rhabditida</taxon>
        <taxon>Tylenchina</taxon>
        <taxon>Tylenchomorpha</taxon>
        <taxon>Tylenchoidea</taxon>
        <taxon>Heteroderidae</taxon>
        <taxon>Heteroderinae</taxon>
        <taxon>Heterodera</taxon>
    </lineage>
</organism>
<gene>
    <name evidence="3" type="ORF">niasHT_024794</name>
</gene>
<name>A0ABD2KFI6_9BILA</name>
<accession>A0ABD2KFI6</accession>
<dbReference type="Pfam" id="PF04155">
    <property type="entry name" value="Ground-like"/>
    <property type="match status" value="1"/>
</dbReference>
<dbReference type="Proteomes" id="UP001620626">
    <property type="component" value="Unassembled WGS sequence"/>
</dbReference>
<dbReference type="AlphaFoldDB" id="A0ABD2KFI6"/>
<comment type="caution">
    <text evidence="3">The sequence shown here is derived from an EMBL/GenBank/DDBJ whole genome shotgun (WGS) entry which is preliminary data.</text>
</comment>
<feature type="compositionally biased region" description="Low complexity" evidence="1">
    <location>
        <begin position="120"/>
        <end position="133"/>
    </location>
</feature>
<protein>
    <recommendedName>
        <fullName evidence="2">Ground-like domain-containing protein</fullName>
    </recommendedName>
</protein>
<evidence type="ECO:0000313" key="3">
    <source>
        <dbReference type="EMBL" id="KAL3101661.1"/>
    </source>
</evidence>